<gene>
    <name evidence="1" type="ORF">PODLI_1B001622</name>
</gene>
<keyword evidence="2" id="KW-1185">Reference proteome</keyword>
<evidence type="ECO:0000313" key="2">
    <source>
        <dbReference type="Proteomes" id="UP001178461"/>
    </source>
</evidence>
<reference evidence="1" key="1">
    <citation type="submission" date="2022-12" db="EMBL/GenBank/DDBJ databases">
        <authorList>
            <person name="Alioto T."/>
            <person name="Alioto T."/>
            <person name="Gomez Garrido J."/>
        </authorList>
    </citation>
    <scope>NUCLEOTIDE SEQUENCE</scope>
</reference>
<dbReference type="AlphaFoldDB" id="A0AA35L1G9"/>
<dbReference type="EMBL" id="OX395136">
    <property type="protein sequence ID" value="CAI5787639.1"/>
    <property type="molecule type" value="Genomic_DNA"/>
</dbReference>
<name>A0AA35L1G9_9SAUR</name>
<organism evidence="1 2">
    <name type="scientific">Podarcis lilfordi</name>
    <name type="common">Lilford's wall lizard</name>
    <dbReference type="NCBI Taxonomy" id="74358"/>
    <lineage>
        <taxon>Eukaryota</taxon>
        <taxon>Metazoa</taxon>
        <taxon>Chordata</taxon>
        <taxon>Craniata</taxon>
        <taxon>Vertebrata</taxon>
        <taxon>Euteleostomi</taxon>
        <taxon>Lepidosauria</taxon>
        <taxon>Squamata</taxon>
        <taxon>Bifurcata</taxon>
        <taxon>Unidentata</taxon>
        <taxon>Episquamata</taxon>
        <taxon>Laterata</taxon>
        <taxon>Lacertibaenia</taxon>
        <taxon>Lacertidae</taxon>
        <taxon>Podarcis</taxon>
    </lineage>
</organism>
<protein>
    <submittedName>
        <fullName evidence="1">Uncharacterized protein</fullName>
    </submittedName>
</protein>
<evidence type="ECO:0000313" key="1">
    <source>
        <dbReference type="EMBL" id="CAI5787639.1"/>
    </source>
</evidence>
<dbReference type="Proteomes" id="UP001178461">
    <property type="component" value="Chromosome 11"/>
</dbReference>
<sequence>MESFNGPNSGVIAGVKYFCIKHFLQYCQQSSCRPRLHILPSSEVLPFPPAVAVAAGIIQSLKQLYMVNHREPLCRRSNGSIKSSSPKSPHLVSSVIPFFFSRKECLRIRDCLKDLKCISANI</sequence>
<proteinExistence type="predicted"/>
<accession>A0AA35L1G9</accession>